<evidence type="ECO:0000313" key="3">
    <source>
        <dbReference type="Proteomes" id="UP001172778"/>
    </source>
</evidence>
<gene>
    <name evidence="2" type="ORF">PZA18_05425</name>
</gene>
<organism evidence="2 3">
    <name type="scientific">Parachitinimonas caeni</name>
    <dbReference type="NCBI Taxonomy" id="3031301"/>
    <lineage>
        <taxon>Bacteria</taxon>
        <taxon>Pseudomonadati</taxon>
        <taxon>Pseudomonadota</taxon>
        <taxon>Betaproteobacteria</taxon>
        <taxon>Neisseriales</taxon>
        <taxon>Chitinibacteraceae</taxon>
        <taxon>Parachitinimonas</taxon>
    </lineage>
</organism>
<evidence type="ECO:0000313" key="2">
    <source>
        <dbReference type="EMBL" id="MDK2123486.1"/>
    </source>
</evidence>
<dbReference type="EMBL" id="JARRAF010000005">
    <property type="protein sequence ID" value="MDK2123486.1"/>
    <property type="molecule type" value="Genomic_DNA"/>
</dbReference>
<sequence length="101" mass="11041">MGPNSEQNSAEIIAAAERMLSEVERALAETADIFESHGTSRERVEQFIGPSVRSTGENNAQKAFAEDMAAIDEEVHQARLRNEFSAGASAPPKVKRPRNMV</sequence>
<dbReference type="Proteomes" id="UP001172778">
    <property type="component" value="Unassembled WGS sequence"/>
</dbReference>
<name>A0ABT7DTT5_9NEIS</name>
<comment type="caution">
    <text evidence="2">The sequence shown here is derived from an EMBL/GenBank/DDBJ whole genome shotgun (WGS) entry which is preliminary data.</text>
</comment>
<protein>
    <submittedName>
        <fullName evidence="2">Uncharacterized protein</fullName>
    </submittedName>
</protein>
<feature type="region of interest" description="Disordered" evidence="1">
    <location>
        <begin position="82"/>
        <end position="101"/>
    </location>
</feature>
<evidence type="ECO:0000256" key="1">
    <source>
        <dbReference type="SAM" id="MobiDB-lite"/>
    </source>
</evidence>
<keyword evidence="3" id="KW-1185">Reference proteome</keyword>
<proteinExistence type="predicted"/>
<reference evidence="2" key="1">
    <citation type="submission" date="2023-03" db="EMBL/GenBank/DDBJ databases">
        <title>Chitinimonas shenzhenensis gen. nov., sp. nov., a novel member of family Burkholderiaceae isolated from activated sludge collected in Shen Zhen, China.</title>
        <authorList>
            <person name="Wang X."/>
        </authorList>
    </citation>
    <scope>NUCLEOTIDE SEQUENCE</scope>
    <source>
        <strain evidence="2">DQS-5</strain>
    </source>
</reference>
<accession>A0ABT7DTT5</accession>
<dbReference type="RefSeq" id="WP_284099786.1">
    <property type="nucleotide sequence ID" value="NZ_JARRAF010000005.1"/>
</dbReference>